<protein>
    <submittedName>
        <fullName evidence="2">Uncharacterized protein</fullName>
    </submittedName>
</protein>
<feature type="region of interest" description="Disordered" evidence="1">
    <location>
        <begin position="66"/>
        <end position="85"/>
    </location>
</feature>
<evidence type="ECO:0000313" key="3">
    <source>
        <dbReference type="Proteomes" id="UP000192906"/>
    </source>
</evidence>
<dbReference type="OrthoDB" id="5450560at2"/>
<gene>
    <name evidence="2" type="ORF">SAMN06295933_2683</name>
</gene>
<sequence length="276" mass="29016">MQIDASALKSTYGATSWQDSRASLLGGSRTFGVGATRLNVSAPPVNTAEQFADLIAQKTVSSKTSGAEAQKGALENGQSSKDPSELAGALAEASNFIESEFGKDAATAFKGIVIANSGDTVTEESLSNGLLQSIQFIDRNFGFSAGDKVMDHFNANLNNVMNNHFENGLQEHFFAAKPGTAAKINLSNTFAKLNEEFGTGTSEAIESMIDQIMKTKGNSLSSFKEGLEKALEKAEELHPGITAQAAPDAAGELMDQIQNSGYLKPPAKGSVLNLSV</sequence>
<dbReference type="Proteomes" id="UP000192906">
    <property type="component" value="Unassembled WGS sequence"/>
</dbReference>
<evidence type="ECO:0000256" key="1">
    <source>
        <dbReference type="SAM" id="MobiDB-lite"/>
    </source>
</evidence>
<accession>A0A1X7E5T0</accession>
<organism evidence="2 3">
    <name type="scientific">Desulfovibrio gilichinskyi</name>
    <dbReference type="NCBI Taxonomy" id="1519643"/>
    <lineage>
        <taxon>Bacteria</taxon>
        <taxon>Pseudomonadati</taxon>
        <taxon>Thermodesulfobacteriota</taxon>
        <taxon>Desulfovibrionia</taxon>
        <taxon>Desulfovibrionales</taxon>
        <taxon>Desulfovibrionaceae</taxon>
        <taxon>Desulfovibrio</taxon>
    </lineage>
</organism>
<dbReference type="AlphaFoldDB" id="A0A1X7E5T0"/>
<evidence type="ECO:0000313" key="2">
    <source>
        <dbReference type="EMBL" id="SMF27926.1"/>
    </source>
</evidence>
<reference evidence="3" key="1">
    <citation type="submission" date="2017-04" db="EMBL/GenBank/DDBJ databases">
        <authorList>
            <person name="Varghese N."/>
            <person name="Submissions S."/>
        </authorList>
    </citation>
    <scope>NUCLEOTIDE SEQUENCE [LARGE SCALE GENOMIC DNA]</scope>
    <source>
        <strain evidence="3">K3S</strain>
    </source>
</reference>
<keyword evidence="3" id="KW-1185">Reference proteome</keyword>
<dbReference type="RefSeq" id="WP_085103037.1">
    <property type="nucleotide sequence ID" value="NZ_FWZU01000004.1"/>
</dbReference>
<proteinExistence type="predicted"/>
<name>A0A1X7E5T0_9BACT</name>
<dbReference type="STRING" id="1519643.SAMN06295933_2683"/>
<dbReference type="EMBL" id="FWZU01000004">
    <property type="protein sequence ID" value="SMF27926.1"/>
    <property type="molecule type" value="Genomic_DNA"/>
</dbReference>